<dbReference type="RefSeq" id="WP_381351171.1">
    <property type="nucleotide sequence ID" value="NZ_JBHMCY010000202.1"/>
</dbReference>
<protein>
    <submittedName>
        <fullName evidence="3">Amidohydrolase family protein</fullName>
    </submittedName>
</protein>
<evidence type="ECO:0000259" key="2">
    <source>
        <dbReference type="Pfam" id="PF04909"/>
    </source>
</evidence>
<dbReference type="PANTHER" id="PTHR21240">
    <property type="entry name" value="2-AMINO-3-CARBOXYLMUCONATE-6-SEMIALDEHYDE DECARBOXYLASE"/>
    <property type="match status" value="1"/>
</dbReference>
<dbReference type="InterPro" id="IPR032465">
    <property type="entry name" value="ACMSD"/>
</dbReference>
<accession>A0ABV5NC28</accession>
<evidence type="ECO:0000256" key="1">
    <source>
        <dbReference type="ARBA" id="ARBA00023239"/>
    </source>
</evidence>
<feature type="domain" description="Amidohydrolase-related" evidence="2">
    <location>
        <begin position="35"/>
        <end position="291"/>
    </location>
</feature>
<evidence type="ECO:0000313" key="3">
    <source>
        <dbReference type="EMBL" id="MFB9467843.1"/>
    </source>
</evidence>
<dbReference type="Proteomes" id="UP001589709">
    <property type="component" value="Unassembled WGS sequence"/>
</dbReference>
<feature type="non-terminal residue" evidence="3">
    <location>
        <position position="1"/>
    </location>
</feature>
<name>A0ABV5NC28_9ACTN</name>
<keyword evidence="1" id="KW-0456">Lyase</keyword>
<dbReference type="Gene3D" id="3.20.20.140">
    <property type="entry name" value="Metal-dependent hydrolases"/>
    <property type="match status" value="1"/>
</dbReference>
<dbReference type="SUPFAM" id="SSF51556">
    <property type="entry name" value="Metallo-dependent hydrolases"/>
    <property type="match status" value="1"/>
</dbReference>
<dbReference type="Pfam" id="PF04909">
    <property type="entry name" value="Amidohydro_2"/>
    <property type="match status" value="1"/>
</dbReference>
<comment type="caution">
    <text evidence="3">The sequence shown here is derived from an EMBL/GenBank/DDBJ whole genome shotgun (WGS) entry which is preliminary data.</text>
</comment>
<proteinExistence type="predicted"/>
<organism evidence="3 4">
    <name type="scientific">Streptomyces cinereospinus</name>
    <dbReference type="NCBI Taxonomy" id="285561"/>
    <lineage>
        <taxon>Bacteria</taxon>
        <taxon>Bacillati</taxon>
        <taxon>Actinomycetota</taxon>
        <taxon>Actinomycetes</taxon>
        <taxon>Kitasatosporales</taxon>
        <taxon>Streptomycetaceae</taxon>
        <taxon>Streptomyces</taxon>
    </lineage>
</organism>
<dbReference type="EMBL" id="JBHMCY010000202">
    <property type="protein sequence ID" value="MFB9467843.1"/>
    <property type="molecule type" value="Genomic_DNA"/>
</dbReference>
<feature type="non-terminal residue" evidence="3">
    <location>
        <position position="296"/>
    </location>
</feature>
<dbReference type="InterPro" id="IPR032466">
    <property type="entry name" value="Metal_Hydrolase"/>
</dbReference>
<sequence length="296" mass="31932">DPAVRAAAAPAASELSPHFGLAYDPAGGLPYSPPAEVLMDLAERRIADMDAGGVTMQVLSCLSAQQVPADVAPALIRAANDRAAAAVRAYPDRFAAFAALPTTAPRAAAAELDRCVSELGFVGTMIFGRTDGEFLDVPRFDPILAKAAALDVPIFLHPGVPPRAVTESNYLGGLSPVVATRLQTSAWGWHQETAVHFLHLVLSGVLDRYPGLQFILGHWGEMIPFYLERIDEALPQRATKLQRSFGEYFRQNVHIAPSGLFNQAQLQFCLETVGIDRMVFAVDYPFAGNEGVLPFF</sequence>
<gene>
    <name evidence="3" type="ORF">ACFF45_35505</name>
</gene>
<dbReference type="PANTHER" id="PTHR21240:SF30">
    <property type="entry name" value="AMIDOHYDROLASE-RELATED DOMAIN-CONTAINING PROTEIN-RELATED"/>
    <property type="match status" value="1"/>
</dbReference>
<dbReference type="InterPro" id="IPR006680">
    <property type="entry name" value="Amidohydro-rel"/>
</dbReference>
<evidence type="ECO:0000313" key="4">
    <source>
        <dbReference type="Proteomes" id="UP001589709"/>
    </source>
</evidence>
<keyword evidence="4" id="KW-1185">Reference proteome</keyword>
<reference evidence="3 4" key="1">
    <citation type="submission" date="2024-09" db="EMBL/GenBank/DDBJ databases">
        <authorList>
            <person name="Sun Q."/>
            <person name="Mori K."/>
        </authorList>
    </citation>
    <scope>NUCLEOTIDE SEQUENCE [LARGE SCALE GENOMIC DNA]</scope>
    <source>
        <strain evidence="3 4">JCM 6917</strain>
    </source>
</reference>